<evidence type="ECO:0000313" key="5">
    <source>
        <dbReference type="Proteomes" id="UP000199199"/>
    </source>
</evidence>
<feature type="compositionally biased region" description="Basic and acidic residues" evidence="2">
    <location>
        <begin position="428"/>
        <end position="440"/>
    </location>
</feature>
<sequence>MSDSDPRAEVDTLRDRLRSNGEDSRYVQFEADRRHLLKFSDNIRLVPSEIGDHRHLKLLRHCSRMASLVPPPSVEDFEDNGEADEIDDESDVDELLEEHGLLGLALEYRAAAEAVVRWINEEYTNEHTNQDYRTALRSFGRYRRKLDEPPESLKWIPTGTSNDFDPVPSERDLLTYDDSQAMVETAHNARDKALFAVQFEAGLRGGELYDLRVGDIFDGEHSVGLHVDGKEGERTVHLITSVPYLQQWLSEHPAPDNDQAPVWSKLSSPDRPSYNTFLNYFKNAAGRVDITKDVTPTAFRKSNTRWLILQNFSTARIEDRQGRKRGSEHTARYMARFGEESNERAYAQLHGLEVESDEPEDVSPVPCPRCGEDTPSDRDFCIHCHQSLDFEAKELLDEVRSVLDDRSIEAEDPEDRREFVSARRTLEEKPHVMDKDDLHEFASSLSSED</sequence>
<dbReference type="InterPro" id="IPR013762">
    <property type="entry name" value="Integrase-like_cat_sf"/>
</dbReference>
<accession>A0A1I6RGP4</accession>
<dbReference type="AlphaFoldDB" id="A0A1I6RGP4"/>
<dbReference type="OrthoDB" id="144892at2157"/>
<evidence type="ECO:0000259" key="3">
    <source>
        <dbReference type="PROSITE" id="PS51898"/>
    </source>
</evidence>
<dbReference type="GO" id="GO:0015074">
    <property type="term" value="P:DNA integration"/>
    <property type="evidence" value="ECO:0007669"/>
    <property type="project" value="InterPro"/>
</dbReference>
<dbReference type="InterPro" id="IPR011010">
    <property type="entry name" value="DNA_brk_join_enz"/>
</dbReference>
<dbReference type="PROSITE" id="PS51898">
    <property type="entry name" value="TYR_RECOMBINASE"/>
    <property type="match status" value="1"/>
</dbReference>
<feature type="region of interest" description="Disordered" evidence="2">
    <location>
        <begin position="428"/>
        <end position="449"/>
    </location>
</feature>
<reference evidence="5" key="1">
    <citation type="submission" date="2016-10" db="EMBL/GenBank/DDBJ databases">
        <authorList>
            <person name="Varghese N."/>
            <person name="Submissions S."/>
        </authorList>
    </citation>
    <scope>NUCLEOTIDE SEQUENCE [LARGE SCALE GENOMIC DNA]</scope>
    <source>
        <strain evidence="5">DSM 22427</strain>
    </source>
</reference>
<dbReference type="GO" id="GO:0003677">
    <property type="term" value="F:DNA binding"/>
    <property type="evidence" value="ECO:0007669"/>
    <property type="project" value="InterPro"/>
</dbReference>
<name>A0A1I6RGP4_9EURY</name>
<keyword evidence="5" id="KW-1185">Reference proteome</keyword>
<proteinExistence type="predicted"/>
<keyword evidence="1" id="KW-0233">DNA recombination</keyword>
<evidence type="ECO:0000256" key="2">
    <source>
        <dbReference type="SAM" id="MobiDB-lite"/>
    </source>
</evidence>
<dbReference type="Pfam" id="PF00589">
    <property type="entry name" value="Phage_integrase"/>
    <property type="match status" value="1"/>
</dbReference>
<feature type="domain" description="Tyr recombinase" evidence="3">
    <location>
        <begin position="169"/>
        <end position="347"/>
    </location>
</feature>
<dbReference type="Proteomes" id="UP000199199">
    <property type="component" value="Unassembled WGS sequence"/>
</dbReference>
<dbReference type="EMBL" id="FOZS01000002">
    <property type="protein sequence ID" value="SFS63760.1"/>
    <property type="molecule type" value="Genomic_DNA"/>
</dbReference>
<organism evidence="4 5">
    <name type="scientific">Halostagnicola kamekurae</name>
    <dbReference type="NCBI Taxonomy" id="619731"/>
    <lineage>
        <taxon>Archaea</taxon>
        <taxon>Methanobacteriati</taxon>
        <taxon>Methanobacteriota</taxon>
        <taxon>Stenosarchaea group</taxon>
        <taxon>Halobacteria</taxon>
        <taxon>Halobacteriales</taxon>
        <taxon>Natrialbaceae</taxon>
        <taxon>Halostagnicola</taxon>
    </lineage>
</organism>
<dbReference type="SUPFAM" id="SSF56349">
    <property type="entry name" value="DNA breaking-rejoining enzymes"/>
    <property type="match status" value="1"/>
</dbReference>
<dbReference type="GO" id="GO:0006310">
    <property type="term" value="P:DNA recombination"/>
    <property type="evidence" value="ECO:0007669"/>
    <property type="project" value="UniProtKB-KW"/>
</dbReference>
<dbReference type="Gene3D" id="1.10.443.10">
    <property type="entry name" value="Intergrase catalytic core"/>
    <property type="match status" value="1"/>
</dbReference>
<dbReference type="InterPro" id="IPR002104">
    <property type="entry name" value="Integrase_catalytic"/>
</dbReference>
<gene>
    <name evidence="4" type="ORF">SAMN04488556_1775</name>
</gene>
<dbReference type="CDD" id="cd00397">
    <property type="entry name" value="DNA_BRE_C"/>
    <property type="match status" value="1"/>
</dbReference>
<evidence type="ECO:0000256" key="1">
    <source>
        <dbReference type="ARBA" id="ARBA00023172"/>
    </source>
</evidence>
<evidence type="ECO:0000313" key="4">
    <source>
        <dbReference type="EMBL" id="SFS63760.1"/>
    </source>
</evidence>
<dbReference type="RefSeq" id="WP_092903790.1">
    <property type="nucleotide sequence ID" value="NZ_FOZS01000002.1"/>
</dbReference>
<protein>
    <submittedName>
        <fullName evidence="4">Site-specific recombinase XerD</fullName>
    </submittedName>
</protein>